<dbReference type="GO" id="GO:0009103">
    <property type="term" value="P:lipopolysaccharide biosynthetic process"/>
    <property type="evidence" value="ECO:0007669"/>
    <property type="project" value="TreeGrafter"/>
</dbReference>
<keyword evidence="2" id="KW-0812">Transmembrane</keyword>
<dbReference type="Proteomes" id="UP000257004">
    <property type="component" value="Unassembled WGS sequence"/>
</dbReference>
<keyword evidence="2" id="KW-0472">Membrane</keyword>
<evidence type="ECO:0000259" key="3">
    <source>
        <dbReference type="Pfam" id="PF26337"/>
    </source>
</evidence>
<gene>
    <name evidence="4" type="ORF">BD847_3890</name>
</gene>
<dbReference type="PANTHER" id="PTHR46401:SF2">
    <property type="entry name" value="GLYCOSYLTRANSFERASE WBBK-RELATED"/>
    <property type="match status" value="1"/>
</dbReference>
<dbReference type="Pfam" id="PF26337">
    <property type="entry name" value="Gtf3_C"/>
    <property type="match status" value="1"/>
</dbReference>
<dbReference type="GO" id="GO:0016757">
    <property type="term" value="F:glycosyltransferase activity"/>
    <property type="evidence" value="ECO:0007669"/>
    <property type="project" value="InterPro"/>
</dbReference>
<organism evidence="4 5">
    <name type="scientific">Flavobacterium cutihirudinis</name>
    <dbReference type="NCBI Taxonomy" id="1265740"/>
    <lineage>
        <taxon>Bacteria</taxon>
        <taxon>Pseudomonadati</taxon>
        <taxon>Bacteroidota</taxon>
        <taxon>Flavobacteriia</taxon>
        <taxon>Flavobacteriales</taxon>
        <taxon>Flavobacteriaceae</taxon>
        <taxon>Flavobacterium</taxon>
    </lineage>
</organism>
<feature type="transmembrane region" description="Helical" evidence="2">
    <location>
        <begin position="76"/>
        <end position="98"/>
    </location>
</feature>
<proteinExistence type="predicted"/>
<feature type="domain" description="Glucosyltransferase 3-like C-terminal" evidence="3">
    <location>
        <begin position="199"/>
        <end position="343"/>
    </location>
</feature>
<dbReference type="InterPro" id="IPR058592">
    <property type="entry name" value="Gtf3_C"/>
</dbReference>
<dbReference type="Gene3D" id="3.40.50.2000">
    <property type="entry name" value="Glycogen Phosphorylase B"/>
    <property type="match status" value="1"/>
</dbReference>
<keyword evidence="2" id="KW-1133">Transmembrane helix</keyword>
<keyword evidence="1 4" id="KW-0808">Transferase</keyword>
<accession>A0A3D9FKL0</accession>
<evidence type="ECO:0000256" key="2">
    <source>
        <dbReference type="SAM" id="Phobius"/>
    </source>
</evidence>
<reference evidence="4 5" key="1">
    <citation type="submission" date="2018-07" db="EMBL/GenBank/DDBJ databases">
        <title>Genomic Encyclopedia of Archaeal and Bacterial Type Strains, Phase II (KMG-II): from individual species to whole genera.</title>
        <authorList>
            <person name="Goeker M."/>
        </authorList>
    </citation>
    <scope>NUCLEOTIDE SEQUENCE [LARGE SCALE GENOMIC DNA]</scope>
    <source>
        <strain evidence="4 5">DSM 25795</strain>
    </source>
</reference>
<dbReference type="SUPFAM" id="SSF53756">
    <property type="entry name" value="UDP-Glycosyltransferase/glycogen phosphorylase"/>
    <property type="match status" value="1"/>
</dbReference>
<evidence type="ECO:0000313" key="5">
    <source>
        <dbReference type="Proteomes" id="UP000257004"/>
    </source>
</evidence>
<name>A0A3D9FKL0_9FLAO</name>
<keyword evidence="5" id="KW-1185">Reference proteome</keyword>
<evidence type="ECO:0000256" key="1">
    <source>
        <dbReference type="ARBA" id="ARBA00022679"/>
    </source>
</evidence>
<evidence type="ECO:0000313" key="4">
    <source>
        <dbReference type="EMBL" id="RED19603.1"/>
    </source>
</evidence>
<sequence length="357" mass="42107">MSQLQRTYYIYHLTNSVHEGGMARNNAFYQRFLDLNAVSLNVYSKSIIKRLWMSIKALWVLIFLKNKNIFIHQGSLFVLFPVFLMRISFFKKWIFYLLNRLARRNKFMLEVNDLPYEQSIDLELHIDDIYKLLQDRLYTIKGCYYIFASNEMASYAALKYSIQDKYFKVIINGAPELFDCPAIFNDEKWITSTDIKFVYAGSLNKGRQIEDLLTIFRENKNNLLIILGNNGEWLKTLDLPANIIYLGNFEEREAHYLVSKCDVGIIPYNEERFYYNLCFPTKVSFYLTAGLPILTTPLKELQQVFKDKKALLFVSFTNWSTTIKNLNTSEILIMKESVKNIKDSYSWKAILNENKFD</sequence>
<dbReference type="EMBL" id="QRDQ01000012">
    <property type="protein sequence ID" value="RED19603.1"/>
    <property type="molecule type" value="Genomic_DNA"/>
</dbReference>
<dbReference type="PANTHER" id="PTHR46401">
    <property type="entry name" value="GLYCOSYLTRANSFERASE WBBK-RELATED"/>
    <property type="match status" value="1"/>
</dbReference>
<comment type="caution">
    <text evidence="4">The sequence shown here is derived from an EMBL/GenBank/DDBJ whole genome shotgun (WGS) entry which is preliminary data.</text>
</comment>
<dbReference type="AlphaFoldDB" id="A0A3D9FKL0"/>
<protein>
    <submittedName>
        <fullName evidence="4">Glycosyltransferase involved in cell wall biosynthesis</fullName>
    </submittedName>
</protein>